<evidence type="ECO:0000256" key="1">
    <source>
        <dbReference type="SAM" id="MobiDB-lite"/>
    </source>
</evidence>
<feature type="region of interest" description="Disordered" evidence="1">
    <location>
        <begin position="341"/>
        <end position="373"/>
    </location>
</feature>
<sequence length="711" mass="82588">IEEEPAEDEANGQQHLAMKQAVRRTGEEVPRRIQFSDIANSTAITPVKVQESVPMVEKPMEQEPVLRDNSSEERPDRRTRKGQMGKALNYIPPDLQGEQIVVTIEEEDIKENQNYWATAIIGYVLGENPYFKSMENYVDNVWNFVDTPKILYHDEGYYIFRFDSIDDRDKVMQSGPYFFHNKPFILKNWSLDFVFNPECLNVIPIWVRFPNLPVGFWSTEALRKMASGIGKPMHTDLYTAEMDRISYARVLVEADISHPLPNDILLRTPVGVIHQSIEYEWQPKFCMDCIKVGHTTDECRKKKEEGEAGEYVEQNKKRKRGGRRRRMVTKWIAKEIPIPKSGEAGDANMKEDTVVEEQSEDRQLDSNEFPPLSVMRSGRKHDKSVLVSIRDEPSCSTSQINTTNRFDVLTQGAQFIHCEVMDTVRQKKWYFTVIYAYNDWNARQQLWVQLAGIGANINDEWLISGDFNNVLNADDRIGAPITQAEVQGFKDFLDNMQLTPLKSTGCWMMNNGYIEAEFLNPGVSDHSPILMNCRTDIIQHQLHPRPFRLYHTLTDPKQVEDQFLRFFKSLMGESSQILPSPDAEIIKEGPCLTRTQQLELIKPIKEEEILEAGLHKRLLNWMGVQRQIQPWEEELKWLTYQARKKKGIGNIISSVFGMLLYSIWRDRNAIRFNNGHTSAEQICREITSYIHIKSHVHSSWRNYMEDLVRYP</sequence>
<dbReference type="PANTHER" id="PTHR33233:SF17">
    <property type="entry name" value="DUF4283 DOMAIN-CONTAINING PROTEIN"/>
    <property type="match status" value="1"/>
</dbReference>
<accession>A0A1J6JTA2</accession>
<dbReference type="PANTHER" id="PTHR33233">
    <property type="entry name" value="ENDONUCLEASE/EXONUCLEASE/PHOSPHATASE"/>
    <property type="match status" value="1"/>
</dbReference>
<organism evidence="3 4">
    <name type="scientific">Nicotiana attenuata</name>
    <name type="common">Coyote tobacco</name>
    <dbReference type="NCBI Taxonomy" id="49451"/>
    <lineage>
        <taxon>Eukaryota</taxon>
        <taxon>Viridiplantae</taxon>
        <taxon>Streptophyta</taxon>
        <taxon>Embryophyta</taxon>
        <taxon>Tracheophyta</taxon>
        <taxon>Spermatophyta</taxon>
        <taxon>Magnoliopsida</taxon>
        <taxon>eudicotyledons</taxon>
        <taxon>Gunneridae</taxon>
        <taxon>Pentapetalae</taxon>
        <taxon>asterids</taxon>
        <taxon>lamiids</taxon>
        <taxon>Solanales</taxon>
        <taxon>Solanaceae</taxon>
        <taxon>Nicotianoideae</taxon>
        <taxon>Nicotianeae</taxon>
        <taxon>Nicotiana</taxon>
    </lineage>
</organism>
<dbReference type="InterPro" id="IPR036691">
    <property type="entry name" value="Endo/exonu/phosph_ase_sf"/>
</dbReference>
<feature type="compositionally biased region" description="Acidic residues" evidence="1">
    <location>
        <begin position="1"/>
        <end position="10"/>
    </location>
</feature>
<feature type="domain" description="DUF4283" evidence="2">
    <location>
        <begin position="114"/>
        <end position="196"/>
    </location>
</feature>
<proteinExistence type="predicted"/>
<dbReference type="SUPFAM" id="SSF56219">
    <property type="entry name" value="DNase I-like"/>
    <property type="match status" value="1"/>
</dbReference>
<keyword evidence="4" id="KW-1185">Reference proteome</keyword>
<dbReference type="InterPro" id="IPR025558">
    <property type="entry name" value="DUF4283"/>
</dbReference>
<comment type="caution">
    <text evidence="3">The sequence shown here is derived from an EMBL/GenBank/DDBJ whole genome shotgun (WGS) entry which is preliminary data.</text>
</comment>
<dbReference type="STRING" id="49451.A0A1J6JTA2"/>
<dbReference type="EMBL" id="MJEQ01006365">
    <property type="protein sequence ID" value="OIT19716.1"/>
    <property type="molecule type" value="Genomic_DNA"/>
</dbReference>
<feature type="compositionally biased region" description="Basic residues" evidence="1">
    <location>
        <begin position="316"/>
        <end position="325"/>
    </location>
</feature>
<dbReference type="OMA" id="CSFITWT"/>
<evidence type="ECO:0000259" key="2">
    <source>
        <dbReference type="Pfam" id="PF14111"/>
    </source>
</evidence>
<name>A0A1J6JTA2_NICAT</name>
<gene>
    <name evidence="3" type="ORF">A4A49_59088</name>
</gene>
<dbReference type="Pfam" id="PF14111">
    <property type="entry name" value="DUF4283"/>
    <property type="match status" value="1"/>
</dbReference>
<reference evidence="3" key="1">
    <citation type="submission" date="2016-11" db="EMBL/GenBank/DDBJ databases">
        <title>The genome of Nicotiana attenuata.</title>
        <authorList>
            <person name="Xu S."/>
            <person name="Brockmoeller T."/>
            <person name="Gaquerel E."/>
            <person name="Navarro A."/>
            <person name="Kuhl H."/>
            <person name="Gase K."/>
            <person name="Ling Z."/>
            <person name="Zhou W."/>
            <person name="Kreitzer C."/>
            <person name="Stanke M."/>
            <person name="Tang H."/>
            <person name="Lyons E."/>
            <person name="Pandey P."/>
            <person name="Pandey S.P."/>
            <person name="Timmermann B."/>
            <person name="Baldwin I.T."/>
        </authorList>
    </citation>
    <scope>NUCLEOTIDE SEQUENCE [LARGE SCALE GENOMIC DNA]</scope>
    <source>
        <strain evidence="3">UT</strain>
    </source>
</reference>
<evidence type="ECO:0000313" key="3">
    <source>
        <dbReference type="EMBL" id="OIT19716.1"/>
    </source>
</evidence>
<dbReference type="Gene3D" id="3.60.10.10">
    <property type="entry name" value="Endonuclease/exonuclease/phosphatase"/>
    <property type="match status" value="1"/>
</dbReference>
<dbReference type="Proteomes" id="UP000187609">
    <property type="component" value="Unassembled WGS sequence"/>
</dbReference>
<feature type="compositionally biased region" description="Basic and acidic residues" evidence="1">
    <location>
        <begin position="58"/>
        <end position="76"/>
    </location>
</feature>
<protein>
    <recommendedName>
        <fullName evidence="2">DUF4283 domain-containing protein</fullName>
    </recommendedName>
</protein>
<evidence type="ECO:0000313" key="4">
    <source>
        <dbReference type="Proteomes" id="UP000187609"/>
    </source>
</evidence>
<dbReference type="AlphaFoldDB" id="A0A1J6JTA2"/>
<feature type="region of interest" description="Disordered" evidence="1">
    <location>
        <begin position="1"/>
        <end position="29"/>
    </location>
</feature>
<dbReference type="Gramene" id="OIT19716">
    <property type="protein sequence ID" value="OIT19716"/>
    <property type="gene ID" value="A4A49_59088"/>
</dbReference>
<feature type="non-terminal residue" evidence="3">
    <location>
        <position position="1"/>
    </location>
</feature>
<feature type="region of interest" description="Disordered" evidence="1">
    <location>
        <begin position="303"/>
        <end position="325"/>
    </location>
</feature>
<feature type="region of interest" description="Disordered" evidence="1">
    <location>
        <begin position="54"/>
        <end position="84"/>
    </location>
</feature>